<accession>A0AAN8AT65</accession>
<proteinExistence type="predicted"/>
<sequence>MLAFSVGPCFCGLVDQGIAALLCFLLGKVLLDVRGVACCLWPGGRGSEAGNLEPLSGVHSWFIIKVAPFDLPPLLFEIRALPLCILKQSGLFVFVCRGITGRKLR</sequence>
<dbReference type="AlphaFoldDB" id="A0AAN8AT65"/>
<organism evidence="1 2">
    <name type="scientific">Eleginops maclovinus</name>
    <name type="common">Patagonian blennie</name>
    <name type="synonym">Eleginus maclovinus</name>
    <dbReference type="NCBI Taxonomy" id="56733"/>
    <lineage>
        <taxon>Eukaryota</taxon>
        <taxon>Metazoa</taxon>
        <taxon>Chordata</taxon>
        <taxon>Craniata</taxon>
        <taxon>Vertebrata</taxon>
        <taxon>Euteleostomi</taxon>
        <taxon>Actinopterygii</taxon>
        <taxon>Neopterygii</taxon>
        <taxon>Teleostei</taxon>
        <taxon>Neoteleostei</taxon>
        <taxon>Acanthomorphata</taxon>
        <taxon>Eupercaria</taxon>
        <taxon>Perciformes</taxon>
        <taxon>Notothenioidei</taxon>
        <taxon>Eleginopidae</taxon>
        <taxon>Eleginops</taxon>
    </lineage>
</organism>
<evidence type="ECO:0000313" key="1">
    <source>
        <dbReference type="EMBL" id="KAK5867734.1"/>
    </source>
</evidence>
<comment type="caution">
    <text evidence="1">The sequence shown here is derived from an EMBL/GenBank/DDBJ whole genome shotgun (WGS) entry which is preliminary data.</text>
</comment>
<dbReference type="EMBL" id="JAUZQC010000008">
    <property type="protein sequence ID" value="KAK5867734.1"/>
    <property type="molecule type" value="Genomic_DNA"/>
</dbReference>
<dbReference type="Proteomes" id="UP001346869">
    <property type="component" value="Unassembled WGS sequence"/>
</dbReference>
<gene>
    <name evidence="1" type="ORF">PBY51_012199</name>
</gene>
<evidence type="ECO:0000313" key="2">
    <source>
        <dbReference type="Proteomes" id="UP001346869"/>
    </source>
</evidence>
<keyword evidence="2" id="KW-1185">Reference proteome</keyword>
<protein>
    <submittedName>
        <fullName evidence="1">Uncharacterized protein</fullName>
    </submittedName>
</protein>
<reference evidence="1 2" key="1">
    <citation type="journal article" date="2023" name="Genes (Basel)">
        <title>Chromosome-Level Genome Assembly and Circadian Gene Repertoire of the Patagonia Blennie Eleginops maclovinus-The Closest Ancestral Proxy of Antarctic Cryonotothenioids.</title>
        <authorList>
            <person name="Cheng C.C."/>
            <person name="Rivera-Colon A.G."/>
            <person name="Minhas B.F."/>
            <person name="Wilson L."/>
            <person name="Rayamajhi N."/>
            <person name="Vargas-Chacoff L."/>
            <person name="Catchen J.M."/>
        </authorList>
    </citation>
    <scope>NUCLEOTIDE SEQUENCE [LARGE SCALE GENOMIC DNA]</scope>
    <source>
        <strain evidence="1">JMC-PN-2008</strain>
    </source>
</reference>
<name>A0AAN8AT65_ELEMC</name>
<reference evidence="1 2" key="2">
    <citation type="journal article" date="2023" name="Mol. Biol. Evol.">
        <title>Genomics of Secondarily Temperate Adaptation in the Only Non-Antarctic Icefish.</title>
        <authorList>
            <person name="Rivera-Colon A.G."/>
            <person name="Rayamajhi N."/>
            <person name="Minhas B.F."/>
            <person name="Madrigal G."/>
            <person name="Bilyk K.T."/>
            <person name="Yoon V."/>
            <person name="Hune M."/>
            <person name="Gregory S."/>
            <person name="Cheng C.H.C."/>
            <person name="Catchen J.M."/>
        </authorList>
    </citation>
    <scope>NUCLEOTIDE SEQUENCE [LARGE SCALE GENOMIC DNA]</scope>
    <source>
        <strain evidence="1">JMC-PN-2008</strain>
    </source>
</reference>